<feature type="region of interest" description="Disordered" evidence="1">
    <location>
        <begin position="44"/>
        <end position="64"/>
    </location>
</feature>
<evidence type="ECO:0000313" key="2">
    <source>
        <dbReference type="EMBL" id="GAA3746232.1"/>
    </source>
</evidence>
<dbReference type="Proteomes" id="UP001500908">
    <property type="component" value="Unassembled WGS sequence"/>
</dbReference>
<feature type="region of interest" description="Disordered" evidence="1">
    <location>
        <begin position="1"/>
        <end position="29"/>
    </location>
</feature>
<proteinExistence type="predicted"/>
<reference evidence="3" key="1">
    <citation type="journal article" date="2019" name="Int. J. Syst. Evol. Microbiol.">
        <title>The Global Catalogue of Microorganisms (GCM) 10K type strain sequencing project: providing services to taxonomists for standard genome sequencing and annotation.</title>
        <authorList>
            <consortium name="The Broad Institute Genomics Platform"/>
            <consortium name="The Broad Institute Genome Sequencing Center for Infectious Disease"/>
            <person name="Wu L."/>
            <person name="Ma J."/>
        </authorList>
    </citation>
    <scope>NUCLEOTIDE SEQUENCE [LARGE SCALE GENOMIC DNA]</scope>
    <source>
        <strain evidence="3">JCM 17137</strain>
    </source>
</reference>
<sequence>MAGGRGGEASSADCGGEAPWAASGGEATGNSDVAAAVAWDAGGVSDSDISGAADSAAPGGHSEDACCCGRWDSSADSSRVGASVWGNSAIAWSETASLRMDIPPTAHPGGVLLEHAEHVWGSAHPGEAVWANAQPSDGGNVWDVTVAGGGALPLR</sequence>
<protein>
    <submittedName>
        <fullName evidence="2">Uncharacterized protein</fullName>
    </submittedName>
</protein>
<feature type="compositionally biased region" description="Low complexity" evidence="1">
    <location>
        <begin position="44"/>
        <end position="60"/>
    </location>
</feature>
<gene>
    <name evidence="2" type="ORF">GCM10022402_27160</name>
</gene>
<dbReference type="EMBL" id="BAABDD010000011">
    <property type="protein sequence ID" value="GAA3746232.1"/>
    <property type="molecule type" value="Genomic_DNA"/>
</dbReference>
<organism evidence="2 3">
    <name type="scientific">Salinactinospora qingdaonensis</name>
    <dbReference type="NCBI Taxonomy" id="702744"/>
    <lineage>
        <taxon>Bacteria</taxon>
        <taxon>Bacillati</taxon>
        <taxon>Actinomycetota</taxon>
        <taxon>Actinomycetes</taxon>
        <taxon>Streptosporangiales</taxon>
        <taxon>Nocardiopsidaceae</taxon>
        <taxon>Salinactinospora</taxon>
    </lineage>
</organism>
<accession>A0ABP7FS04</accession>
<evidence type="ECO:0000256" key="1">
    <source>
        <dbReference type="SAM" id="MobiDB-lite"/>
    </source>
</evidence>
<evidence type="ECO:0000313" key="3">
    <source>
        <dbReference type="Proteomes" id="UP001500908"/>
    </source>
</evidence>
<name>A0ABP7FS04_9ACTN</name>
<keyword evidence="3" id="KW-1185">Reference proteome</keyword>
<comment type="caution">
    <text evidence="2">The sequence shown here is derived from an EMBL/GenBank/DDBJ whole genome shotgun (WGS) entry which is preliminary data.</text>
</comment>